<dbReference type="Proteomes" id="UP000025061">
    <property type="component" value="Unassembled WGS sequence"/>
</dbReference>
<accession>A0A059FYB7</accession>
<comment type="caution">
    <text evidence="6">The sequence shown here is derived from an EMBL/GenBank/DDBJ whole genome shotgun (WGS) entry which is preliminary data.</text>
</comment>
<dbReference type="GO" id="GO:0005737">
    <property type="term" value="C:cytoplasm"/>
    <property type="evidence" value="ECO:0007669"/>
    <property type="project" value="UniProtKB-SubCell"/>
</dbReference>
<feature type="binding site" evidence="5">
    <location>
        <position position="70"/>
    </location>
    <ligand>
        <name>S-adenosyl-L-methionine</name>
        <dbReference type="ChEBI" id="CHEBI:59789"/>
    </ligand>
</feature>
<dbReference type="SMR" id="A0A059FYB7"/>
<dbReference type="InterPro" id="IPR029028">
    <property type="entry name" value="Alpha/beta_knot_MTases"/>
</dbReference>
<organism evidence="6 7">
    <name type="scientific">Hyphomonas hirschiana VP5</name>
    <dbReference type="NCBI Taxonomy" id="1280951"/>
    <lineage>
        <taxon>Bacteria</taxon>
        <taxon>Pseudomonadati</taxon>
        <taxon>Pseudomonadota</taxon>
        <taxon>Alphaproteobacteria</taxon>
        <taxon>Hyphomonadales</taxon>
        <taxon>Hyphomonadaceae</taxon>
        <taxon>Hyphomonas</taxon>
    </lineage>
</organism>
<keyword evidence="2 5" id="KW-0808">Transferase</keyword>
<dbReference type="PIRSF" id="PIRSF004505">
    <property type="entry name" value="MT_bac"/>
    <property type="match status" value="1"/>
</dbReference>
<dbReference type="PANTHER" id="PTHR33603">
    <property type="entry name" value="METHYLTRANSFERASE"/>
    <property type="match status" value="1"/>
</dbReference>
<sequence>MRLQILAVGRLKDGPERDLTDDYIRRASAMARGLGFKGPEEAEIASGGGMDAEGARLLARIPEGARIIRLDEGGENLTSEAFASRLSRWRDDGERDTCFLIGGAEGYAPDVRAAAPQTLAFGVQTWPHRLVRAMLAEQLYRAMTILAGTPYHKA</sequence>
<dbReference type="RefSeq" id="WP_011645334.1">
    <property type="nucleotide sequence ID" value="NZ_ARYI01000003.1"/>
</dbReference>
<dbReference type="CDD" id="cd18081">
    <property type="entry name" value="RlmH-like"/>
    <property type="match status" value="1"/>
</dbReference>
<dbReference type="EC" id="2.1.1.177" evidence="5"/>
<comment type="catalytic activity">
    <reaction evidence="5">
        <text>pseudouridine(1915) in 23S rRNA + S-adenosyl-L-methionine = N(3)-methylpseudouridine(1915) in 23S rRNA + S-adenosyl-L-homocysteine + H(+)</text>
        <dbReference type="Rhea" id="RHEA:42752"/>
        <dbReference type="Rhea" id="RHEA-COMP:10221"/>
        <dbReference type="Rhea" id="RHEA-COMP:10222"/>
        <dbReference type="ChEBI" id="CHEBI:15378"/>
        <dbReference type="ChEBI" id="CHEBI:57856"/>
        <dbReference type="ChEBI" id="CHEBI:59789"/>
        <dbReference type="ChEBI" id="CHEBI:65314"/>
        <dbReference type="ChEBI" id="CHEBI:74486"/>
        <dbReference type="EC" id="2.1.1.177"/>
    </reaction>
</comment>
<keyword evidence="3 5" id="KW-0949">S-adenosyl-L-methionine</keyword>
<keyword evidence="1 5" id="KW-0489">Methyltransferase</keyword>
<proteinExistence type="inferred from homology"/>
<dbReference type="PANTHER" id="PTHR33603:SF1">
    <property type="entry name" value="RIBOSOMAL RNA LARGE SUBUNIT METHYLTRANSFERASE H"/>
    <property type="match status" value="1"/>
</dbReference>
<evidence type="ECO:0000313" key="7">
    <source>
        <dbReference type="Proteomes" id="UP000025061"/>
    </source>
</evidence>
<evidence type="ECO:0000256" key="4">
    <source>
        <dbReference type="ARBA" id="ARBA00038303"/>
    </source>
</evidence>
<comment type="function">
    <text evidence="5">Specifically methylates the pseudouridine at position 1915 (m3Psi1915) in 23S rRNA.</text>
</comment>
<name>A0A059FYB7_9PROT</name>
<keyword evidence="5" id="KW-0698">rRNA processing</keyword>
<evidence type="ECO:0000256" key="2">
    <source>
        <dbReference type="ARBA" id="ARBA00022679"/>
    </source>
</evidence>
<evidence type="ECO:0000256" key="1">
    <source>
        <dbReference type="ARBA" id="ARBA00022603"/>
    </source>
</evidence>
<evidence type="ECO:0000313" key="6">
    <source>
        <dbReference type="EMBL" id="KCZ95468.1"/>
    </source>
</evidence>
<dbReference type="InterPro" id="IPR029026">
    <property type="entry name" value="tRNA_m1G_MTases_N"/>
</dbReference>
<dbReference type="InterPro" id="IPR003742">
    <property type="entry name" value="RlmH-like"/>
</dbReference>
<feature type="binding site" evidence="5">
    <location>
        <position position="102"/>
    </location>
    <ligand>
        <name>S-adenosyl-L-methionine</name>
        <dbReference type="ChEBI" id="CHEBI:59789"/>
    </ligand>
</feature>
<keyword evidence="5" id="KW-0963">Cytoplasm</keyword>
<dbReference type="AlphaFoldDB" id="A0A059FYB7"/>
<comment type="subcellular location">
    <subcellularLocation>
        <location evidence="5">Cytoplasm</location>
    </subcellularLocation>
</comment>
<dbReference type="PATRIC" id="fig|1280951.3.peg.994"/>
<dbReference type="GO" id="GO:0070038">
    <property type="term" value="F:rRNA (pseudouridine-N3-)-methyltransferase activity"/>
    <property type="evidence" value="ECO:0007669"/>
    <property type="project" value="UniProtKB-UniRule"/>
</dbReference>
<evidence type="ECO:0000256" key="5">
    <source>
        <dbReference type="HAMAP-Rule" id="MF_00658"/>
    </source>
</evidence>
<dbReference type="HAMAP" id="MF_00658">
    <property type="entry name" value="23SrRNA_methyltr_H"/>
    <property type="match status" value="1"/>
</dbReference>
<evidence type="ECO:0000256" key="3">
    <source>
        <dbReference type="ARBA" id="ARBA00022691"/>
    </source>
</evidence>
<dbReference type="OrthoDB" id="9806643at2"/>
<reference evidence="6 7" key="1">
    <citation type="submission" date="2013-04" db="EMBL/GenBank/DDBJ databases">
        <title>Hyphomonas hirschiana VP5 Genome Sequencing.</title>
        <authorList>
            <person name="Lai Q."/>
            <person name="Shao Z."/>
        </authorList>
    </citation>
    <scope>NUCLEOTIDE SEQUENCE [LARGE SCALE GENOMIC DNA]</scope>
    <source>
        <strain evidence="6 7">VP5</strain>
    </source>
</reference>
<protein>
    <recommendedName>
        <fullName evidence="5">Ribosomal RNA large subunit methyltransferase H</fullName>
        <ecNumber evidence="5">2.1.1.177</ecNumber>
    </recommendedName>
    <alternativeName>
        <fullName evidence="5">23S rRNA (pseudouridine1915-N3)-methyltransferase</fullName>
    </alternativeName>
    <alternativeName>
        <fullName evidence="5">23S rRNA m3Psi1915 methyltransferase</fullName>
    </alternativeName>
    <alternativeName>
        <fullName evidence="5">rRNA (pseudouridine-N3-)-methyltransferase RlmH</fullName>
    </alternativeName>
</protein>
<dbReference type="NCBIfam" id="NF000989">
    <property type="entry name" value="PRK00103.2-3"/>
    <property type="match status" value="1"/>
</dbReference>
<comment type="caution">
    <text evidence="5">Lacks conserved residue(s) required for the propagation of feature annotation.</text>
</comment>
<keyword evidence="7" id="KW-1185">Reference proteome</keyword>
<dbReference type="EMBL" id="ARYI01000003">
    <property type="protein sequence ID" value="KCZ95468.1"/>
    <property type="molecule type" value="Genomic_DNA"/>
</dbReference>
<comment type="similarity">
    <text evidence="4 5">Belongs to the RNA methyltransferase RlmH family.</text>
</comment>
<gene>
    <name evidence="5" type="primary">rlmH</name>
    <name evidence="6" type="ORF">HHI_04910</name>
</gene>
<dbReference type="Gene3D" id="3.40.1280.10">
    <property type="match status" value="1"/>
</dbReference>
<comment type="subunit">
    <text evidence="5">Homodimer.</text>
</comment>
<dbReference type="SUPFAM" id="SSF75217">
    <property type="entry name" value="alpha/beta knot"/>
    <property type="match status" value="1"/>
</dbReference>
<dbReference type="Pfam" id="PF02590">
    <property type="entry name" value="SPOUT_MTase"/>
    <property type="match status" value="1"/>
</dbReference>